<comment type="caution">
    <text evidence="2">The sequence shown here is derived from an EMBL/GenBank/DDBJ whole genome shotgun (WGS) entry which is preliminary data.</text>
</comment>
<dbReference type="InterPro" id="IPR029044">
    <property type="entry name" value="Nucleotide-diphossugar_trans"/>
</dbReference>
<dbReference type="Gene3D" id="3.90.550.10">
    <property type="entry name" value="Spore Coat Polysaccharide Biosynthesis Protein SpsA, Chain A"/>
    <property type="match status" value="1"/>
</dbReference>
<evidence type="ECO:0000313" key="3">
    <source>
        <dbReference type="EMBL" id="MEN2793677.1"/>
    </source>
</evidence>
<dbReference type="EMBL" id="JBDIME010000032">
    <property type="protein sequence ID" value="MEN2792744.1"/>
    <property type="molecule type" value="Genomic_DNA"/>
</dbReference>
<dbReference type="Pfam" id="PF00483">
    <property type="entry name" value="NTP_transferase"/>
    <property type="match status" value="1"/>
</dbReference>
<feature type="domain" description="Nucleotidyl transferase" evidence="1">
    <location>
        <begin position="9"/>
        <end position="47"/>
    </location>
</feature>
<dbReference type="EMBL" id="JBDIME010000069">
    <property type="protein sequence ID" value="MEN2793677.1"/>
    <property type="molecule type" value="Genomic_DNA"/>
</dbReference>
<dbReference type="SUPFAM" id="SSF53448">
    <property type="entry name" value="Nucleotide-diphospho-sugar transferases"/>
    <property type="match status" value="1"/>
</dbReference>
<dbReference type="Proteomes" id="UP001419910">
    <property type="component" value="Unassembled WGS sequence"/>
</dbReference>
<evidence type="ECO:0000259" key="1">
    <source>
        <dbReference type="Pfam" id="PF00483"/>
    </source>
</evidence>
<protein>
    <submittedName>
        <fullName evidence="2">Sugar phosphate nucleotidyltransferase</fullName>
    </submittedName>
</protein>
<gene>
    <name evidence="2" type="ORF">ABC974_24155</name>
    <name evidence="3" type="ORF">ABC974_28970</name>
</gene>
<dbReference type="PANTHER" id="PTHR46390">
    <property type="entry name" value="MANNOSE-1-PHOSPHATE GUANYLYLTRANSFERASE"/>
    <property type="match status" value="1"/>
</dbReference>
<dbReference type="InterPro" id="IPR051161">
    <property type="entry name" value="Mannose-6P_isomerase_type2"/>
</dbReference>
<dbReference type="InterPro" id="IPR005835">
    <property type="entry name" value="NTP_transferase_dom"/>
</dbReference>
<evidence type="ECO:0000313" key="4">
    <source>
        <dbReference type="Proteomes" id="UP001419910"/>
    </source>
</evidence>
<evidence type="ECO:0000313" key="2">
    <source>
        <dbReference type="EMBL" id="MEN2792744.1"/>
    </source>
</evidence>
<feature type="non-terminal residue" evidence="2">
    <location>
        <position position="48"/>
    </location>
</feature>
<reference evidence="2 4" key="1">
    <citation type="submission" date="2024-05" db="EMBL/GenBank/DDBJ databases">
        <authorList>
            <person name="Liu Q."/>
            <person name="Xin Y.-H."/>
        </authorList>
    </citation>
    <scope>NUCLEOTIDE SEQUENCE [LARGE SCALE GENOMIC DNA]</scope>
    <source>
        <strain evidence="2 4">CGMCC 1.10181</strain>
    </source>
</reference>
<dbReference type="RefSeq" id="WP_345840553.1">
    <property type="nucleotide sequence ID" value="NZ_JBDIME010000032.1"/>
</dbReference>
<name>A0ABU9YAB4_9SPHN</name>
<organism evidence="2 4">
    <name type="scientific">Sphingomonas oligophenolica</name>
    <dbReference type="NCBI Taxonomy" id="301154"/>
    <lineage>
        <taxon>Bacteria</taxon>
        <taxon>Pseudomonadati</taxon>
        <taxon>Pseudomonadota</taxon>
        <taxon>Alphaproteobacteria</taxon>
        <taxon>Sphingomonadales</taxon>
        <taxon>Sphingomonadaceae</taxon>
        <taxon>Sphingomonas</taxon>
    </lineage>
</organism>
<sequence>MPLSTPIIPVILSGGSGTRLWPMSTPERPKQMLALTAEETMLQLTARR</sequence>
<keyword evidence="4" id="KW-1185">Reference proteome</keyword>
<accession>A0ABU9YAB4</accession>
<dbReference type="PANTHER" id="PTHR46390:SF1">
    <property type="entry name" value="MANNOSE-1-PHOSPHATE GUANYLYLTRANSFERASE"/>
    <property type="match status" value="1"/>
</dbReference>
<proteinExistence type="predicted"/>